<reference evidence="2 3" key="1">
    <citation type="submission" date="2018-05" db="EMBL/GenBank/DDBJ databases">
        <title>Freshwater and sediment microbial communities from various areas in North America, analyzing microbe dynamics in response to fracking.</title>
        <authorList>
            <person name="Lamendella R."/>
        </authorList>
    </citation>
    <scope>NUCLEOTIDE SEQUENCE [LARGE SCALE GENOMIC DNA]</scope>
    <source>
        <strain evidence="2 3">125B1</strain>
    </source>
</reference>
<keyword evidence="1" id="KW-1133">Transmembrane helix</keyword>
<dbReference type="InterPro" id="IPR025489">
    <property type="entry name" value="DUF4381"/>
</dbReference>
<protein>
    <submittedName>
        <fullName evidence="2">Uncharacterized protein DUF4381</fullName>
    </submittedName>
</protein>
<evidence type="ECO:0000256" key="1">
    <source>
        <dbReference type="SAM" id="Phobius"/>
    </source>
</evidence>
<organism evidence="2 3">
    <name type="scientific">Pseudidiomarina maritima</name>
    <dbReference type="NCBI Taxonomy" id="519453"/>
    <lineage>
        <taxon>Bacteria</taxon>
        <taxon>Pseudomonadati</taxon>
        <taxon>Pseudomonadota</taxon>
        <taxon>Gammaproteobacteria</taxon>
        <taxon>Alteromonadales</taxon>
        <taxon>Idiomarinaceae</taxon>
        <taxon>Pseudidiomarina</taxon>
    </lineage>
</organism>
<dbReference type="EMBL" id="QGTT01000001">
    <property type="protein sequence ID" value="PWW16079.1"/>
    <property type="molecule type" value="Genomic_DNA"/>
</dbReference>
<evidence type="ECO:0000313" key="3">
    <source>
        <dbReference type="Proteomes" id="UP000246964"/>
    </source>
</evidence>
<name>A0A317QCQ4_9GAMM</name>
<sequence length="172" mass="19643">MTWLDNGNPLETMHDIVAAPAAHWWPLAPGWWVLTLLVLVVLISVSWLSWRAWQRRRPQRAALKQLKQSPADNLGQLNLQLKQAALGYFPRSQISALQGPLWWQFLAQQLPPRHQQQLAELLQQGPLLSYQKAPLTPQQLADYQRFALLWVQHALPPKPKRSAAPVQGGQHD</sequence>
<proteinExistence type="predicted"/>
<gene>
    <name evidence="2" type="ORF">DET45_101179</name>
</gene>
<evidence type="ECO:0000313" key="2">
    <source>
        <dbReference type="EMBL" id="PWW16079.1"/>
    </source>
</evidence>
<keyword evidence="1" id="KW-0472">Membrane</keyword>
<dbReference type="AlphaFoldDB" id="A0A317QCQ4"/>
<accession>A0A317QCQ4</accession>
<feature type="transmembrane region" description="Helical" evidence="1">
    <location>
        <begin position="30"/>
        <end position="50"/>
    </location>
</feature>
<dbReference type="Proteomes" id="UP000246964">
    <property type="component" value="Unassembled WGS sequence"/>
</dbReference>
<dbReference type="RefSeq" id="WP_181394872.1">
    <property type="nucleotide sequence ID" value="NZ_QGTT01000001.1"/>
</dbReference>
<comment type="caution">
    <text evidence="2">The sequence shown here is derived from an EMBL/GenBank/DDBJ whole genome shotgun (WGS) entry which is preliminary data.</text>
</comment>
<keyword evidence="3" id="KW-1185">Reference proteome</keyword>
<dbReference type="Pfam" id="PF14316">
    <property type="entry name" value="DUF4381"/>
    <property type="match status" value="1"/>
</dbReference>
<keyword evidence="1" id="KW-0812">Transmembrane</keyword>